<keyword evidence="3" id="KW-0489">Methyltransferase</keyword>
<name>A0ABV0CAG4_9GAMM</name>
<dbReference type="GO" id="GO:0008168">
    <property type="term" value="F:methyltransferase activity"/>
    <property type="evidence" value="ECO:0007669"/>
    <property type="project" value="UniProtKB-KW"/>
</dbReference>
<dbReference type="InterPro" id="IPR029063">
    <property type="entry name" value="SAM-dependent_MTases_sf"/>
</dbReference>
<dbReference type="Gene3D" id="3.40.50.150">
    <property type="entry name" value="Vaccinia Virus protein VP39"/>
    <property type="match status" value="1"/>
</dbReference>
<organism evidence="3 4">
    <name type="scientific">Stenotrophomonas hibiscicola</name>
    <dbReference type="NCBI Taxonomy" id="86189"/>
    <lineage>
        <taxon>Bacteria</taxon>
        <taxon>Pseudomonadati</taxon>
        <taxon>Pseudomonadota</taxon>
        <taxon>Gammaproteobacteria</taxon>
        <taxon>Lysobacterales</taxon>
        <taxon>Lysobacteraceae</taxon>
        <taxon>Stenotrophomonas</taxon>
        <taxon>Stenotrophomonas maltophilia group</taxon>
    </lineage>
</organism>
<dbReference type="Proteomes" id="UP001400166">
    <property type="component" value="Unassembled WGS sequence"/>
</dbReference>
<dbReference type="PANTHER" id="PTHR43591">
    <property type="entry name" value="METHYLTRANSFERASE"/>
    <property type="match status" value="1"/>
</dbReference>
<dbReference type="CDD" id="cd02440">
    <property type="entry name" value="AdoMet_MTases"/>
    <property type="match status" value="1"/>
</dbReference>
<dbReference type="SUPFAM" id="SSF53335">
    <property type="entry name" value="S-adenosyl-L-methionine-dependent methyltransferases"/>
    <property type="match status" value="1"/>
</dbReference>
<gene>
    <name evidence="3" type="ORF">ABE587_15410</name>
</gene>
<dbReference type="PANTHER" id="PTHR43591:SF24">
    <property type="entry name" value="2-METHOXY-6-POLYPRENYL-1,4-BENZOQUINOL METHYLASE, MITOCHONDRIAL"/>
    <property type="match status" value="1"/>
</dbReference>
<protein>
    <submittedName>
        <fullName evidence="3">Class I SAM-dependent methyltransferase</fullName>
        <ecNumber evidence="3">2.1.-.-</ecNumber>
    </submittedName>
</protein>
<sequence>MGNYPPRQGHGQHPPLDQNALWNGPGGQVWVAQQALLDGLFQPMADLLVAELPETVTQLLDIGCGTGASLLASAAARPSAHCTGLDISAPMLALARQRAEAAGLDADFIVADAQQHPLPTAHFDWIQSRLGVMFFEDTGAAFANLHRATRPGAGLRFIAWRSADENPFMTTAERAIGDALELPPRAPGAPGQFAFADGQRVQRLLQAAGWKDVEVVAVDLPCSIARDELPTYVGQLGPVGQALRALPEAEAAGLRDQALAAFTPFIEGDRVRVGAACWLIRARA</sequence>
<comment type="caution">
    <text evidence="3">The sequence shown here is derived from an EMBL/GenBank/DDBJ whole genome shotgun (WGS) entry which is preliminary data.</text>
</comment>
<evidence type="ECO:0000313" key="3">
    <source>
        <dbReference type="EMBL" id="MEN5391210.1"/>
    </source>
</evidence>
<evidence type="ECO:0000313" key="4">
    <source>
        <dbReference type="Proteomes" id="UP001400166"/>
    </source>
</evidence>
<evidence type="ECO:0000259" key="2">
    <source>
        <dbReference type="Pfam" id="PF13649"/>
    </source>
</evidence>
<keyword evidence="4" id="KW-1185">Reference proteome</keyword>
<dbReference type="EC" id="2.1.-.-" evidence="3"/>
<accession>A0ABV0CAG4</accession>
<dbReference type="Pfam" id="PF13649">
    <property type="entry name" value="Methyltransf_25"/>
    <property type="match status" value="1"/>
</dbReference>
<reference evidence="3 4" key="1">
    <citation type="submission" date="2024-04" db="EMBL/GenBank/DDBJ databases">
        <title>WGS of bacteria from Torrens River.</title>
        <authorList>
            <person name="Wyrsch E.R."/>
            <person name="Drigo B."/>
        </authorList>
    </citation>
    <scope>NUCLEOTIDE SEQUENCE [LARGE SCALE GENOMIC DNA]</scope>
    <source>
        <strain evidence="3 4">TWI153</strain>
    </source>
</reference>
<feature type="region of interest" description="Disordered" evidence="1">
    <location>
        <begin position="1"/>
        <end position="20"/>
    </location>
</feature>
<dbReference type="RefSeq" id="WP_134735561.1">
    <property type="nucleotide sequence ID" value="NZ_JBDJOF010000036.1"/>
</dbReference>
<dbReference type="InterPro" id="IPR041698">
    <property type="entry name" value="Methyltransf_25"/>
</dbReference>
<evidence type="ECO:0000256" key="1">
    <source>
        <dbReference type="SAM" id="MobiDB-lite"/>
    </source>
</evidence>
<dbReference type="EMBL" id="JBDJOF010000036">
    <property type="protein sequence ID" value="MEN5391210.1"/>
    <property type="molecule type" value="Genomic_DNA"/>
</dbReference>
<proteinExistence type="predicted"/>
<keyword evidence="3" id="KW-0808">Transferase</keyword>
<dbReference type="GO" id="GO:0032259">
    <property type="term" value="P:methylation"/>
    <property type="evidence" value="ECO:0007669"/>
    <property type="project" value="UniProtKB-KW"/>
</dbReference>
<feature type="domain" description="Methyltransferase" evidence="2">
    <location>
        <begin position="60"/>
        <end position="152"/>
    </location>
</feature>